<keyword evidence="3 7" id="KW-0812">Transmembrane</keyword>
<evidence type="ECO:0000256" key="1">
    <source>
        <dbReference type="ARBA" id="ARBA00004370"/>
    </source>
</evidence>
<dbReference type="AlphaFoldDB" id="A0A8X8WY19"/>
<comment type="caution">
    <text evidence="8">The sequence shown here is derived from an EMBL/GenBank/DDBJ whole genome shotgun (WGS) entry which is preliminary data.</text>
</comment>
<gene>
    <name evidence="8" type="ORF">SASPL_138947</name>
</gene>
<dbReference type="SUPFAM" id="SSF56112">
    <property type="entry name" value="Protein kinase-like (PK-like)"/>
    <property type="match status" value="1"/>
</dbReference>
<accession>A0A8X8WY19</accession>
<proteinExistence type="predicted"/>
<dbReference type="InterPro" id="IPR011009">
    <property type="entry name" value="Kinase-like_dom_sf"/>
</dbReference>
<dbReference type="PANTHER" id="PTHR27008">
    <property type="entry name" value="OS04G0122200 PROTEIN"/>
    <property type="match status" value="1"/>
</dbReference>
<evidence type="ECO:0000313" key="9">
    <source>
        <dbReference type="Proteomes" id="UP000298416"/>
    </source>
</evidence>
<name>A0A8X8WY19_SALSN</name>
<evidence type="ECO:0000313" key="8">
    <source>
        <dbReference type="EMBL" id="KAG6402076.1"/>
    </source>
</evidence>
<keyword evidence="2" id="KW-0433">Leucine-rich repeat</keyword>
<keyword evidence="4" id="KW-0677">Repeat</keyword>
<keyword evidence="6 7" id="KW-0472">Membrane</keyword>
<feature type="transmembrane region" description="Helical" evidence="7">
    <location>
        <begin position="39"/>
        <end position="58"/>
    </location>
</feature>
<dbReference type="GO" id="GO:0016020">
    <property type="term" value="C:membrane"/>
    <property type="evidence" value="ECO:0007669"/>
    <property type="project" value="UniProtKB-SubCell"/>
</dbReference>
<evidence type="ECO:0000256" key="6">
    <source>
        <dbReference type="ARBA" id="ARBA00023136"/>
    </source>
</evidence>
<keyword evidence="9" id="KW-1185">Reference proteome</keyword>
<evidence type="ECO:0000256" key="3">
    <source>
        <dbReference type="ARBA" id="ARBA00022692"/>
    </source>
</evidence>
<reference evidence="8" key="1">
    <citation type="submission" date="2018-01" db="EMBL/GenBank/DDBJ databases">
        <authorList>
            <person name="Mao J.F."/>
        </authorList>
    </citation>
    <scope>NUCLEOTIDE SEQUENCE</scope>
    <source>
        <strain evidence="8">Huo1</strain>
        <tissue evidence="8">Leaf</tissue>
    </source>
</reference>
<evidence type="ECO:0000256" key="7">
    <source>
        <dbReference type="SAM" id="Phobius"/>
    </source>
</evidence>
<sequence>MDFFKGNEALCGILRFNVPICPEVSNHVSKRKMVERASLIAFGVVAFISIVSLALIFLRKRRKDKTTIEVDEMISIVPERISYYELMQATEQFSGTNLLGTGSSCSVYKGVLNNGKVVAVKVFNLRLEGISKIFDA</sequence>
<evidence type="ECO:0000256" key="4">
    <source>
        <dbReference type="ARBA" id="ARBA00022737"/>
    </source>
</evidence>
<evidence type="ECO:0000256" key="2">
    <source>
        <dbReference type="ARBA" id="ARBA00022614"/>
    </source>
</evidence>
<dbReference type="Gene3D" id="3.30.200.20">
    <property type="entry name" value="Phosphorylase Kinase, domain 1"/>
    <property type="match status" value="1"/>
</dbReference>
<dbReference type="Proteomes" id="UP000298416">
    <property type="component" value="Unassembled WGS sequence"/>
</dbReference>
<comment type="subcellular location">
    <subcellularLocation>
        <location evidence="1">Membrane</location>
    </subcellularLocation>
</comment>
<dbReference type="PANTHER" id="PTHR27008:SF585">
    <property type="entry name" value="PROTEIN KINASE DOMAIN-CONTAINING PROTEIN"/>
    <property type="match status" value="1"/>
</dbReference>
<reference evidence="8" key="2">
    <citation type="submission" date="2020-08" db="EMBL/GenBank/DDBJ databases">
        <title>Plant Genome Project.</title>
        <authorList>
            <person name="Zhang R.-G."/>
        </authorList>
    </citation>
    <scope>NUCLEOTIDE SEQUENCE</scope>
    <source>
        <strain evidence="8">Huo1</strain>
        <tissue evidence="8">Leaf</tissue>
    </source>
</reference>
<dbReference type="InterPro" id="IPR051809">
    <property type="entry name" value="Plant_receptor-like_S/T_kinase"/>
</dbReference>
<keyword evidence="5 7" id="KW-1133">Transmembrane helix</keyword>
<evidence type="ECO:0000256" key="5">
    <source>
        <dbReference type="ARBA" id="ARBA00022989"/>
    </source>
</evidence>
<organism evidence="8">
    <name type="scientific">Salvia splendens</name>
    <name type="common">Scarlet sage</name>
    <dbReference type="NCBI Taxonomy" id="180675"/>
    <lineage>
        <taxon>Eukaryota</taxon>
        <taxon>Viridiplantae</taxon>
        <taxon>Streptophyta</taxon>
        <taxon>Embryophyta</taxon>
        <taxon>Tracheophyta</taxon>
        <taxon>Spermatophyta</taxon>
        <taxon>Magnoliopsida</taxon>
        <taxon>eudicotyledons</taxon>
        <taxon>Gunneridae</taxon>
        <taxon>Pentapetalae</taxon>
        <taxon>asterids</taxon>
        <taxon>lamiids</taxon>
        <taxon>Lamiales</taxon>
        <taxon>Lamiaceae</taxon>
        <taxon>Nepetoideae</taxon>
        <taxon>Mentheae</taxon>
        <taxon>Salviinae</taxon>
        <taxon>Salvia</taxon>
        <taxon>Salvia subgen. Calosphace</taxon>
        <taxon>core Calosphace</taxon>
    </lineage>
</organism>
<protein>
    <submittedName>
        <fullName evidence="8">Uncharacterized protein</fullName>
    </submittedName>
</protein>
<dbReference type="EMBL" id="PNBA02000014">
    <property type="protein sequence ID" value="KAG6402076.1"/>
    <property type="molecule type" value="Genomic_DNA"/>
</dbReference>